<sequence length="198" mass="23328">MWLFNMKLNSWLNKLREMRNPTRHRRNSTKTSKQSEESITNLPKQNYAPNRASQYLASKERLDMLHKLPSIDRKSPHDIIFERGSKGQELNLRPILTKPRNRGGKIKVRSISPRCNSRAKQMRWVLESSLEVKYSNDPEKDFMQSMVEMIVEKNIVEMKDLEELLACYLSLNSKAHHDAVVKVFEKIWFVFFQASYVG</sequence>
<comment type="function">
    <text evidence="6">Transcriptional repressor that regulates multiple aspects of plant growth and development.</text>
</comment>
<comment type="caution">
    <text evidence="9">The sequence shown here is derived from an EMBL/GenBank/DDBJ whole genome shotgun (WGS) entry which is preliminary data.</text>
</comment>
<dbReference type="NCBIfam" id="TIGR01568">
    <property type="entry name" value="A_thal_3678"/>
    <property type="match status" value="1"/>
</dbReference>
<dbReference type="GO" id="GO:0045892">
    <property type="term" value="P:negative regulation of DNA-templated transcription"/>
    <property type="evidence" value="ECO:0007669"/>
    <property type="project" value="UniProtKB-UniRule"/>
</dbReference>
<evidence type="ECO:0000256" key="4">
    <source>
        <dbReference type="ARBA" id="ARBA00023163"/>
    </source>
</evidence>
<dbReference type="PANTHER" id="PTHR33057">
    <property type="entry name" value="TRANSCRIPTION REPRESSOR OFP7-RELATED"/>
    <property type="match status" value="1"/>
</dbReference>
<evidence type="ECO:0000256" key="6">
    <source>
        <dbReference type="RuleBase" id="RU367028"/>
    </source>
</evidence>
<evidence type="ECO:0000313" key="10">
    <source>
        <dbReference type="Proteomes" id="UP000623129"/>
    </source>
</evidence>
<feature type="region of interest" description="Disordered" evidence="7">
    <location>
        <begin position="17"/>
        <end position="50"/>
    </location>
</feature>
<feature type="compositionally biased region" description="Polar residues" evidence="7">
    <location>
        <begin position="29"/>
        <end position="50"/>
    </location>
</feature>
<dbReference type="EMBL" id="SWLB01000002">
    <property type="protein sequence ID" value="KAF3341207.1"/>
    <property type="molecule type" value="Genomic_DNA"/>
</dbReference>
<dbReference type="PANTHER" id="PTHR33057:SF151">
    <property type="entry name" value="TRANSCRIPTION REPRESSOR OFP1"/>
    <property type="match status" value="1"/>
</dbReference>
<dbReference type="Pfam" id="PF04844">
    <property type="entry name" value="Ovate"/>
    <property type="match status" value="1"/>
</dbReference>
<dbReference type="Proteomes" id="UP000623129">
    <property type="component" value="Unassembled WGS sequence"/>
</dbReference>
<dbReference type="GO" id="GO:0005634">
    <property type="term" value="C:nucleus"/>
    <property type="evidence" value="ECO:0007669"/>
    <property type="project" value="UniProtKB-SubCell"/>
</dbReference>
<dbReference type="AlphaFoldDB" id="A0A833RI21"/>
<organism evidence="9 10">
    <name type="scientific">Carex littledalei</name>
    <dbReference type="NCBI Taxonomy" id="544730"/>
    <lineage>
        <taxon>Eukaryota</taxon>
        <taxon>Viridiplantae</taxon>
        <taxon>Streptophyta</taxon>
        <taxon>Embryophyta</taxon>
        <taxon>Tracheophyta</taxon>
        <taxon>Spermatophyta</taxon>
        <taxon>Magnoliopsida</taxon>
        <taxon>Liliopsida</taxon>
        <taxon>Poales</taxon>
        <taxon>Cyperaceae</taxon>
        <taxon>Cyperoideae</taxon>
        <taxon>Cariceae</taxon>
        <taxon>Carex</taxon>
        <taxon>Carex subgen. Euthyceras</taxon>
    </lineage>
</organism>
<protein>
    <recommendedName>
        <fullName evidence="6">Transcription repressor</fullName>
    </recommendedName>
    <alternativeName>
        <fullName evidence="6">Ovate family protein</fullName>
    </alternativeName>
</protein>
<evidence type="ECO:0000256" key="3">
    <source>
        <dbReference type="ARBA" id="ARBA00023015"/>
    </source>
</evidence>
<reference evidence="9" key="1">
    <citation type="submission" date="2020-01" db="EMBL/GenBank/DDBJ databases">
        <title>Genome sequence of Kobresia littledalei, the first chromosome-level genome in the family Cyperaceae.</title>
        <authorList>
            <person name="Qu G."/>
        </authorList>
    </citation>
    <scope>NUCLEOTIDE SEQUENCE</scope>
    <source>
        <strain evidence="9">C.B.Clarke</strain>
        <tissue evidence="9">Leaf</tissue>
    </source>
</reference>
<keyword evidence="4 6" id="KW-0804">Transcription</keyword>
<dbReference type="InterPro" id="IPR006458">
    <property type="entry name" value="Ovate_C"/>
</dbReference>
<dbReference type="PROSITE" id="PS51754">
    <property type="entry name" value="OVATE"/>
    <property type="match status" value="1"/>
</dbReference>
<evidence type="ECO:0000259" key="8">
    <source>
        <dbReference type="PROSITE" id="PS51754"/>
    </source>
</evidence>
<accession>A0A833RI21</accession>
<name>A0A833RI21_9POAL</name>
<comment type="subcellular location">
    <subcellularLocation>
        <location evidence="1 6">Nucleus</location>
    </subcellularLocation>
</comment>
<keyword evidence="2 6" id="KW-0678">Repressor</keyword>
<evidence type="ECO:0000256" key="1">
    <source>
        <dbReference type="ARBA" id="ARBA00004123"/>
    </source>
</evidence>
<proteinExistence type="predicted"/>
<keyword evidence="3 6" id="KW-0805">Transcription regulation</keyword>
<feature type="domain" description="OVATE" evidence="8">
    <location>
        <begin position="131"/>
        <end position="190"/>
    </location>
</feature>
<keyword evidence="10" id="KW-1185">Reference proteome</keyword>
<evidence type="ECO:0000313" key="9">
    <source>
        <dbReference type="EMBL" id="KAF3341207.1"/>
    </source>
</evidence>
<keyword evidence="5 6" id="KW-0539">Nucleus</keyword>
<dbReference type="OrthoDB" id="1928390at2759"/>
<evidence type="ECO:0000256" key="7">
    <source>
        <dbReference type="SAM" id="MobiDB-lite"/>
    </source>
</evidence>
<evidence type="ECO:0000256" key="2">
    <source>
        <dbReference type="ARBA" id="ARBA00022491"/>
    </source>
</evidence>
<dbReference type="InterPro" id="IPR038933">
    <property type="entry name" value="Ovate"/>
</dbReference>
<evidence type="ECO:0000256" key="5">
    <source>
        <dbReference type="ARBA" id="ARBA00023242"/>
    </source>
</evidence>
<gene>
    <name evidence="9" type="ORF">FCM35_KLT10051</name>
</gene>